<keyword evidence="1" id="KW-0472">Membrane</keyword>
<evidence type="ECO:0008006" key="4">
    <source>
        <dbReference type="Google" id="ProtNLM"/>
    </source>
</evidence>
<evidence type="ECO:0000313" key="3">
    <source>
        <dbReference type="Proteomes" id="UP001156389"/>
    </source>
</evidence>
<keyword evidence="3" id="KW-1185">Reference proteome</keyword>
<organism evidence="2 3">
    <name type="scientific">Streptomyces gossypii</name>
    <dbReference type="NCBI Taxonomy" id="2883101"/>
    <lineage>
        <taxon>Bacteria</taxon>
        <taxon>Bacillati</taxon>
        <taxon>Actinomycetota</taxon>
        <taxon>Actinomycetes</taxon>
        <taxon>Kitasatosporales</taxon>
        <taxon>Streptomycetaceae</taxon>
        <taxon>Streptomyces</taxon>
    </lineage>
</organism>
<proteinExistence type="predicted"/>
<evidence type="ECO:0000256" key="1">
    <source>
        <dbReference type="SAM" id="Phobius"/>
    </source>
</evidence>
<name>A0ABT2K2Q6_9ACTN</name>
<reference evidence="2 3" key="1">
    <citation type="submission" date="2021-10" db="EMBL/GenBank/DDBJ databases">
        <title>Streptomyces gossypii sp. nov., isolated from soil collected from cotton field.</title>
        <authorList>
            <person name="Ge X."/>
            <person name="Chen X."/>
            <person name="Liu W."/>
        </authorList>
    </citation>
    <scope>NUCLEOTIDE SEQUENCE [LARGE SCALE GENOMIC DNA]</scope>
    <source>
        <strain evidence="2 3">N2-109</strain>
    </source>
</reference>
<feature type="transmembrane region" description="Helical" evidence="1">
    <location>
        <begin position="16"/>
        <end position="36"/>
    </location>
</feature>
<keyword evidence="1" id="KW-0812">Transmembrane</keyword>
<protein>
    <recommendedName>
        <fullName evidence="4">Integral membrane protein</fullName>
    </recommendedName>
</protein>
<accession>A0ABT2K2Q6</accession>
<keyword evidence="1" id="KW-1133">Transmembrane helix</keyword>
<dbReference type="Proteomes" id="UP001156389">
    <property type="component" value="Unassembled WGS sequence"/>
</dbReference>
<sequence length="92" mass="9727">MSEGQSFASSSLPRHLVRGALGFGALIGSVVLLGVIGPWSLLLAPAGLVALRGCPACWALGLRETLSRGRLERTCVDGRCELRPVDETRVRA</sequence>
<gene>
    <name evidence="2" type="ORF">LHJ74_31850</name>
</gene>
<dbReference type="RefSeq" id="WP_260221787.1">
    <property type="nucleotide sequence ID" value="NZ_JAJAGO010000021.1"/>
</dbReference>
<evidence type="ECO:0000313" key="2">
    <source>
        <dbReference type="EMBL" id="MCT2594449.1"/>
    </source>
</evidence>
<dbReference type="EMBL" id="JAJAGO010000021">
    <property type="protein sequence ID" value="MCT2594449.1"/>
    <property type="molecule type" value="Genomic_DNA"/>
</dbReference>
<comment type="caution">
    <text evidence="2">The sequence shown here is derived from an EMBL/GenBank/DDBJ whole genome shotgun (WGS) entry which is preliminary data.</text>
</comment>